<dbReference type="PANTHER" id="PTHR35525">
    <property type="entry name" value="BLL6575 PROTEIN"/>
    <property type="match status" value="1"/>
</dbReference>
<dbReference type="InterPro" id="IPR021005">
    <property type="entry name" value="Znf_CGNR"/>
</dbReference>
<protein>
    <submittedName>
        <fullName evidence="2">Zf-CGNR multi-domain protein</fullName>
    </submittedName>
</protein>
<dbReference type="InterPro" id="IPR010852">
    <property type="entry name" value="ABATE"/>
</dbReference>
<dbReference type="SUPFAM" id="SSF160904">
    <property type="entry name" value="Jann2411-like"/>
    <property type="match status" value="1"/>
</dbReference>
<dbReference type="InterPro" id="IPR023286">
    <property type="entry name" value="ABATE_dom_sf"/>
</dbReference>
<dbReference type="AlphaFoldDB" id="A0A433XI50"/>
<feature type="domain" description="Zinc finger CGNR" evidence="1">
    <location>
        <begin position="150"/>
        <end position="191"/>
    </location>
</feature>
<dbReference type="PANTHER" id="PTHR35525:SF3">
    <property type="entry name" value="BLL6575 PROTEIN"/>
    <property type="match status" value="1"/>
</dbReference>
<comment type="caution">
    <text evidence="2">The sequence shown here is derived from an EMBL/GenBank/DDBJ whole genome shotgun (WGS) entry which is preliminary data.</text>
</comment>
<dbReference type="OrthoDB" id="123307at2"/>
<evidence type="ECO:0000313" key="3">
    <source>
        <dbReference type="Proteomes" id="UP000272464"/>
    </source>
</evidence>
<dbReference type="EMBL" id="RZNX01000002">
    <property type="protein sequence ID" value="RUT33704.1"/>
    <property type="molecule type" value="Genomic_DNA"/>
</dbReference>
<organism evidence="2 3">
    <name type="scientific">Paenibacillus zeisoli</name>
    <dbReference type="NCBI Taxonomy" id="2496267"/>
    <lineage>
        <taxon>Bacteria</taxon>
        <taxon>Bacillati</taxon>
        <taxon>Bacillota</taxon>
        <taxon>Bacilli</taxon>
        <taxon>Bacillales</taxon>
        <taxon>Paenibacillaceae</taxon>
        <taxon>Paenibacillus</taxon>
    </lineage>
</organism>
<keyword evidence="3" id="KW-1185">Reference proteome</keyword>
<reference evidence="2 3" key="1">
    <citation type="submission" date="2018-12" db="EMBL/GenBank/DDBJ databases">
        <authorList>
            <person name="Sun L."/>
            <person name="Chen Z."/>
        </authorList>
    </citation>
    <scope>NUCLEOTIDE SEQUENCE [LARGE SCALE GENOMIC DNA]</scope>
    <source>
        <strain evidence="2 3">3-5-3</strain>
    </source>
</reference>
<gene>
    <name evidence="2" type="ORF">EJP77_08710</name>
</gene>
<dbReference type="RefSeq" id="WP_127198818.1">
    <property type="nucleotide sequence ID" value="NZ_RZNX01000002.1"/>
</dbReference>
<dbReference type="Pfam" id="PF07336">
    <property type="entry name" value="ABATE"/>
    <property type="match status" value="1"/>
</dbReference>
<proteinExistence type="predicted"/>
<sequence length="200" mass="23782">MMDESTFIFIGNHFVTDFVNTRKNVKGIRTELLNNCEGLVRWLQETDRLSLIEGDPLSLSQHDQEEILSKVLAIRERLENYMEEIINQRKLPDFMFEDLNTHLLHYRSYLQVNQEQSILKMVRKYSVDNLPGLFLDEIAQFMTSISPAKLKKCKNPACILYFYDKSKNQQRQWCSMEKCGNRVKVNNHYHRMKKIEQEAE</sequence>
<dbReference type="Proteomes" id="UP000272464">
    <property type="component" value="Unassembled WGS sequence"/>
</dbReference>
<dbReference type="Gene3D" id="1.10.3300.10">
    <property type="entry name" value="Jann2411-like domain"/>
    <property type="match status" value="1"/>
</dbReference>
<name>A0A433XI50_9BACL</name>
<evidence type="ECO:0000259" key="1">
    <source>
        <dbReference type="Pfam" id="PF11706"/>
    </source>
</evidence>
<accession>A0A433XI50</accession>
<dbReference type="Pfam" id="PF11706">
    <property type="entry name" value="zf-CGNR"/>
    <property type="match status" value="1"/>
</dbReference>
<evidence type="ECO:0000313" key="2">
    <source>
        <dbReference type="EMBL" id="RUT33704.1"/>
    </source>
</evidence>